<keyword evidence="4" id="KW-1133">Transmembrane helix</keyword>
<evidence type="ECO:0000313" key="7">
    <source>
        <dbReference type="Proteomes" id="UP000515129"/>
    </source>
</evidence>
<dbReference type="GO" id="GO:0006955">
    <property type="term" value="P:immune response"/>
    <property type="evidence" value="ECO:0007669"/>
    <property type="project" value="TreeGrafter"/>
</dbReference>
<dbReference type="InterPro" id="IPR013783">
    <property type="entry name" value="Ig-like_fold"/>
</dbReference>
<keyword evidence="4" id="KW-0812">Transmembrane</keyword>
<dbReference type="PANTHER" id="PTHR11481">
    <property type="entry name" value="IMMUNOGLOBULIN FC RECEPTOR"/>
    <property type="match status" value="1"/>
</dbReference>
<dbReference type="InterPro" id="IPR007110">
    <property type="entry name" value="Ig-like_dom"/>
</dbReference>
<dbReference type="InterPro" id="IPR003599">
    <property type="entry name" value="Ig_sub"/>
</dbReference>
<evidence type="ECO:0000256" key="4">
    <source>
        <dbReference type="SAM" id="Phobius"/>
    </source>
</evidence>
<dbReference type="GeneID" id="113041993"/>
<protein>
    <submittedName>
        <fullName evidence="8">Uncharacterized protein LOC113041993</fullName>
    </submittedName>
</protein>
<dbReference type="SMART" id="SM00409">
    <property type="entry name" value="IG"/>
    <property type="match status" value="2"/>
</dbReference>
<feature type="transmembrane region" description="Helical" evidence="4">
    <location>
        <begin position="401"/>
        <end position="423"/>
    </location>
</feature>
<dbReference type="RefSeq" id="XP_026056377.1">
    <property type="nucleotide sequence ID" value="XM_026200592.1"/>
</dbReference>
<evidence type="ECO:0000259" key="6">
    <source>
        <dbReference type="PROSITE" id="PS50835"/>
    </source>
</evidence>
<dbReference type="InterPro" id="IPR050488">
    <property type="entry name" value="Ig_Fc_receptor"/>
</dbReference>
<evidence type="ECO:0000256" key="5">
    <source>
        <dbReference type="SAM" id="SignalP"/>
    </source>
</evidence>
<feature type="region of interest" description="Disordered" evidence="3">
    <location>
        <begin position="551"/>
        <end position="602"/>
    </location>
</feature>
<sequence length="602" mass="65884">MSAHGSSLCPSDGHISLSDRQCRSARLMDMRSLLLISVLLALIRGGEGQKPTVSLRPKFPQVYAGDDITLICNIGGGSKPTTWIINNRPSQTHQDYLMLLTAVTPDNNGVYECDQGGTKSDPFTLTVLNLEPHAQLSSSVGGAVMTKGDGRNLVLQTDDDDLENWICYVLRGVSTFLIVPDINKDMKRAVIFAEFKEAERATFWCKKKQAFLRSNAVTLKKTELMVMLVPPAVPALKGEPVTLRCEVWGGPQLDKTVFYKDKTQIKSSPEDTYTITNATQSDNGMYSCHATYRFTHISTGAAMKDGDSDAQELKVIGGPPAAVISASTNSLKCSCPDCPASCTSYHWYHTPFNDPFTRKKRSENDESITVEKEGEYKCRRDCGNGFSRFSHVYSYTVTANVVPILVAALLIFIGLLIILLIALKRRRGGSAIQETKQDKDKTTTGDYEQIQLKDKAVYHTLGEGTSKDQAEGGYEPLQKTQEEGVYHTVGAVGPVEGQSEGQAQGGYEALKSIKVDVYHTVGPVEGQSEGQGQGQGQGGYEALKSVKAEVYQTLSSDDSKKPAGEAEGGYEQLPQKDKDYETVAVEDNPYEEVKKQMGKENE</sequence>
<feature type="compositionally biased region" description="Basic and acidic residues" evidence="3">
    <location>
        <begin position="591"/>
        <end position="602"/>
    </location>
</feature>
<evidence type="ECO:0000256" key="2">
    <source>
        <dbReference type="ARBA" id="ARBA00023157"/>
    </source>
</evidence>
<dbReference type="Proteomes" id="UP000515129">
    <property type="component" value="Chromosome 24"/>
</dbReference>
<feature type="domain" description="Ig-like" evidence="6">
    <location>
        <begin position="222"/>
        <end position="298"/>
    </location>
</feature>
<dbReference type="GO" id="GO:0004888">
    <property type="term" value="F:transmembrane signaling receptor activity"/>
    <property type="evidence" value="ECO:0007669"/>
    <property type="project" value="TreeGrafter"/>
</dbReference>
<dbReference type="GO" id="GO:0007166">
    <property type="term" value="P:cell surface receptor signaling pathway"/>
    <property type="evidence" value="ECO:0007669"/>
    <property type="project" value="TreeGrafter"/>
</dbReference>
<dbReference type="InterPro" id="IPR036179">
    <property type="entry name" value="Ig-like_dom_sf"/>
</dbReference>
<name>A0A6P6JED3_CARAU</name>
<evidence type="ECO:0000256" key="1">
    <source>
        <dbReference type="ARBA" id="ARBA00022729"/>
    </source>
</evidence>
<feature type="chain" id="PRO_5028354980" evidence="5">
    <location>
        <begin position="49"/>
        <end position="602"/>
    </location>
</feature>
<dbReference type="AlphaFoldDB" id="A0A6P6JED3"/>
<dbReference type="GO" id="GO:0009897">
    <property type="term" value="C:external side of plasma membrane"/>
    <property type="evidence" value="ECO:0007669"/>
    <property type="project" value="TreeGrafter"/>
</dbReference>
<organism evidence="7 8">
    <name type="scientific">Carassius auratus</name>
    <name type="common">Goldfish</name>
    <dbReference type="NCBI Taxonomy" id="7957"/>
    <lineage>
        <taxon>Eukaryota</taxon>
        <taxon>Metazoa</taxon>
        <taxon>Chordata</taxon>
        <taxon>Craniata</taxon>
        <taxon>Vertebrata</taxon>
        <taxon>Euteleostomi</taxon>
        <taxon>Actinopterygii</taxon>
        <taxon>Neopterygii</taxon>
        <taxon>Teleostei</taxon>
        <taxon>Ostariophysi</taxon>
        <taxon>Cypriniformes</taxon>
        <taxon>Cyprinidae</taxon>
        <taxon>Cyprininae</taxon>
        <taxon>Carassius</taxon>
    </lineage>
</organism>
<dbReference type="PANTHER" id="PTHR11481:SF64">
    <property type="entry name" value="FC RECEPTOR-LIKE PROTEIN 4"/>
    <property type="match status" value="1"/>
</dbReference>
<dbReference type="Pfam" id="PF13895">
    <property type="entry name" value="Ig_2"/>
    <property type="match status" value="2"/>
</dbReference>
<keyword evidence="2" id="KW-1015">Disulfide bond</keyword>
<keyword evidence="4" id="KW-0472">Membrane</keyword>
<dbReference type="Gene3D" id="2.60.40.10">
    <property type="entry name" value="Immunoglobulins"/>
    <property type="match status" value="2"/>
</dbReference>
<dbReference type="PROSITE" id="PS50835">
    <property type="entry name" value="IG_LIKE"/>
    <property type="match status" value="2"/>
</dbReference>
<evidence type="ECO:0000313" key="8">
    <source>
        <dbReference type="RefSeq" id="XP_026056377.1"/>
    </source>
</evidence>
<keyword evidence="1 5" id="KW-0732">Signal</keyword>
<feature type="domain" description="Ig-like" evidence="6">
    <location>
        <begin position="51"/>
        <end position="113"/>
    </location>
</feature>
<evidence type="ECO:0000256" key="3">
    <source>
        <dbReference type="SAM" id="MobiDB-lite"/>
    </source>
</evidence>
<reference evidence="8" key="1">
    <citation type="submission" date="2025-08" db="UniProtKB">
        <authorList>
            <consortium name="RefSeq"/>
        </authorList>
    </citation>
    <scope>IDENTIFICATION</scope>
    <source>
        <strain evidence="8">Wakin</strain>
        <tissue evidence="8">Muscle</tissue>
    </source>
</reference>
<keyword evidence="7" id="KW-1185">Reference proteome</keyword>
<dbReference type="KEGG" id="caua:113041993"/>
<proteinExistence type="predicted"/>
<accession>A0A6P6JED3</accession>
<feature type="signal peptide" evidence="5">
    <location>
        <begin position="1"/>
        <end position="48"/>
    </location>
</feature>
<dbReference type="SUPFAM" id="SSF48726">
    <property type="entry name" value="Immunoglobulin"/>
    <property type="match status" value="2"/>
</dbReference>
<dbReference type="OrthoDB" id="8954737at2759"/>
<gene>
    <name evidence="8" type="primary">LOC113041993</name>
</gene>